<dbReference type="RefSeq" id="WP_286257229.1">
    <property type="nucleotide sequence ID" value="NZ_AP018448.1"/>
</dbReference>
<sequence>MNTAVQPGTPSGSVPRRKLIEVSLPLEDINDASAHEKSVPRKGHPATMHLWWAPRPLASIRAVLFAQLVDDPSSRPDLFPTEEEQKAERERLHWIIRRIVQWENTNNERVYREARDAILKYTDGNPPAILDPFSGGGTIPVEAQRLGLEARGSDLNPVPSLKTRALIEIPPKFAGQAPVFPGAADTQVTEWSRATGLAEDVRRYGMWMRDQAKQRIGHHYPDAQVAVLGRDGEPTGKYTQAPVIAWLWARTVICPNPACGIRMPLVRSWWLSKKKGKEAYVTHRIVADTTSPGGRRVEFAIGHDAQLAPGKDTEGTVERKGATCIACHSGVEFKYIREEGRAKRVREQLMAVIAEGNRRRIYLKPNSDHISSADLPRPDSVPLGSLPDATLGFRVQAYGMTDYIDLFTNRQLTALVTFSDLVAEARELALRDALAAGRPRGESLARGGMGAEAYADAVATYLSMAISKLADWSSSICSWINGVEKVRNTFPRHAIAMTWDFIEVNVLSNAVGNFGNHVDWVSSGLASVPADQFPGFSHQADAASRDYSGLLVCTDPPYYDNIGYSDLSDFFYVWLRRSLRGIHPDLFGTMLVPKKEELVANPYRHGGRAKAEKFFEDGFERVFTHTRQSASPEYPITVFYAFKQSELEKEGIASTGWSTLLEGMIRAGWTITATWPVRSERSGRMISVGTNALASSIVLALRPRKETASATDRTGFLSALHAELEEALPRIREGAIAPADLRQTILGPGMGVFSRFSRVLEDDGSTMSVKTALALINQTFDALQNEHDAELDADTRFCLDWFRSYGWDTRPYGDAESLAVPLGLSVDGIARGGTLTSGAGKVALIKPQDLDPRWDPAHDDRLSLWEVTCHLARAYATDGREEAARLMAEVKGKVDLDEVNRLATRLYELMESQDASTASLFNGLGGAWADVSATSTTIRPAAVAEMLFGEEI</sequence>
<protein>
    <recommendedName>
        <fullName evidence="1">DUF1156 domain-containing protein</fullName>
    </recommendedName>
</protein>
<dbReference type="Proteomes" id="UP001321542">
    <property type="component" value="Chromosome"/>
</dbReference>
<gene>
    <name evidence="2" type="ORF">SGFS_082510</name>
</gene>
<dbReference type="EMBL" id="AP018448">
    <property type="protein sequence ID" value="BBC36957.1"/>
    <property type="molecule type" value="Genomic_DNA"/>
</dbReference>
<dbReference type="InterPro" id="IPR009537">
    <property type="entry name" value="DUF1156"/>
</dbReference>
<feature type="domain" description="DUF1156" evidence="1">
    <location>
        <begin position="24"/>
        <end position="93"/>
    </location>
</feature>
<reference evidence="2 3" key="2">
    <citation type="journal article" date="2023" name="ChemBioChem">
        <title>Acyltransferase Domain Exchange between Two Independent Type I Polyketide Synthases in the Same Producer Strain of Macrolide Antibiotics.</title>
        <authorList>
            <person name="Kudo F."/>
            <person name="Kishikawa K."/>
            <person name="Tsuboi K."/>
            <person name="Kido T."/>
            <person name="Usui T."/>
            <person name="Hashimoto J."/>
            <person name="Shin-Ya K."/>
            <person name="Miyanaga A."/>
            <person name="Eguchi T."/>
        </authorList>
    </citation>
    <scope>NUCLEOTIDE SEQUENCE [LARGE SCALE GENOMIC DNA]</scope>
    <source>
        <strain evidence="2 3">A-8890</strain>
    </source>
</reference>
<accession>A0ABM7FIK5</accession>
<dbReference type="Pfam" id="PF06634">
    <property type="entry name" value="DUF1156"/>
    <property type="match status" value="1"/>
</dbReference>
<organism evidence="2 3">
    <name type="scientific">Streptomyces graminofaciens</name>
    <dbReference type="NCBI Taxonomy" id="68212"/>
    <lineage>
        <taxon>Bacteria</taxon>
        <taxon>Bacillati</taxon>
        <taxon>Actinomycetota</taxon>
        <taxon>Actinomycetes</taxon>
        <taxon>Kitasatosporales</taxon>
        <taxon>Streptomycetaceae</taxon>
        <taxon>Streptomyces</taxon>
    </lineage>
</organism>
<reference evidence="2 3" key="1">
    <citation type="journal article" date="2010" name="ChemBioChem">
        <title>Cloning and characterization of the biosynthetic gene cluster of 16-membered macrolide antibiotic FD-891: involvement of a dual functional cytochrome P450 monooxygenase catalyzing epoxidation and hydroxylation.</title>
        <authorList>
            <person name="Kudo F."/>
            <person name="Motegi A."/>
            <person name="Mizoue K."/>
            <person name="Eguchi T."/>
        </authorList>
    </citation>
    <scope>NUCLEOTIDE SEQUENCE [LARGE SCALE GENOMIC DNA]</scope>
    <source>
        <strain evidence="2 3">A-8890</strain>
    </source>
</reference>
<proteinExistence type="predicted"/>
<dbReference type="SUPFAM" id="SSF53335">
    <property type="entry name" value="S-adenosyl-L-methionine-dependent methyltransferases"/>
    <property type="match status" value="1"/>
</dbReference>
<evidence type="ECO:0000313" key="2">
    <source>
        <dbReference type="EMBL" id="BBC36957.1"/>
    </source>
</evidence>
<evidence type="ECO:0000313" key="3">
    <source>
        <dbReference type="Proteomes" id="UP001321542"/>
    </source>
</evidence>
<evidence type="ECO:0000259" key="1">
    <source>
        <dbReference type="Pfam" id="PF06634"/>
    </source>
</evidence>
<name>A0ABM7FIK5_9ACTN</name>
<dbReference type="InterPro" id="IPR029063">
    <property type="entry name" value="SAM-dependent_MTases_sf"/>
</dbReference>
<keyword evidence="3" id="KW-1185">Reference proteome</keyword>